<sequence length="294" mass="29061">MSSGGRRAGKNHGMSDDTGTIAAVSSNDAYTFTKPNRDEIVLVAGLGVAGDIHAGVTARHRSRVAADPSQPNLRQVHLIQAELFDEVAGKGFDVSAGGMGENVTTRGIDLLALPRGTVLRFGAPGAAGSAGDDPARPGVGAAGGVPGEPGGAGAAVDSAPAGAGRSAPGGDGPVAPGGDGPVAPVLAAAAAATLDEATARAVAAVTAAVERERDGAAGHDPRPAVILAGLRNPCAQINRYRAGLLKEVLKQDPDGTVVRKAGVMGVVLRGGAIRPGDPVAVELPPGPREPLERV</sequence>
<dbReference type="InterPro" id="IPR005302">
    <property type="entry name" value="MoCF_Sase_C"/>
</dbReference>
<evidence type="ECO:0000313" key="4">
    <source>
        <dbReference type="Proteomes" id="UP000320239"/>
    </source>
</evidence>
<feature type="region of interest" description="Disordered" evidence="1">
    <location>
        <begin position="1"/>
        <end position="20"/>
    </location>
</feature>
<dbReference type="GO" id="GO:0003824">
    <property type="term" value="F:catalytic activity"/>
    <property type="evidence" value="ECO:0007669"/>
    <property type="project" value="InterPro"/>
</dbReference>
<feature type="domain" description="MOSC" evidence="2">
    <location>
        <begin position="35"/>
        <end position="282"/>
    </location>
</feature>
<comment type="caution">
    <text evidence="3">The sequence shown here is derived from an EMBL/GenBank/DDBJ whole genome shotgun (WGS) entry which is preliminary data.</text>
</comment>
<organism evidence="3 4">
    <name type="scientific">Actinoplanes teichomyceticus</name>
    <dbReference type="NCBI Taxonomy" id="1867"/>
    <lineage>
        <taxon>Bacteria</taxon>
        <taxon>Bacillati</taxon>
        <taxon>Actinomycetota</taxon>
        <taxon>Actinomycetes</taxon>
        <taxon>Micromonosporales</taxon>
        <taxon>Micromonosporaceae</taxon>
        <taxon>Actinoplanes</taxon>
    </lineage>
</organism>
<accession>A0A561WI02</accession>
<proteinExistence type="predicted"/>
<dbReference type="PROSITE" id="PS51340">
    <property type="entry name" value="MOSC"/>
    <property type="match status" value="1"/>
</dbReference>
<feature type="compositionally biased region" description="Gly residues" evidence="1">
    <location>
        <begin position="167"/>
        <end position="178"/>
    </location>
</feature>
<dbReference type="GO" id="GO:0030170">
    <property type="term" value="F:pyridoxal phosphate binding"/>
    <property type="evidence" value="ECO:0007669"/>
    <property type="project" value="InterPro"/>
</dbReference>
<dbReference type="PANTHER" id="PTHR36930:SF1">
    <property type="entry name" value="MOSC DOMAIN-CONTAINING PROTEIN"/>
    <property type="match status" value="1"/>
</dbReference>
<dbReference type="AlphaFoldDB" id="A0A561WI02"/>
<keyword evidence="4" id="KW-1185">Reference proteome</keyword>
<gene>
    <name evidence="3" type="ORF">FHX34_10253</name>
</gene>
<evidence type="ECO:0000256" key="1">
    <source>
        <dbReference type="SAM" id="MobiDB-lite"/>
    </source>
</evidence>
<dbReference type="SUPFAM" id="SSF50800">
    <property type="entry name" value="PK beta-barrel domain-like"/>
    <property type="match status" value="2"/>
</dbReference>
<evidence type="ECO:0000313" key="3">
    <source>
        <dbReference type="EMBL" id="TWG23507.1"/>
    </source>
</evidence>
<reference evidence="3 4" key="1">
    <citation type="submission" date="2019-06" db="EMBL/GenBank/DDBJ databases">
        <title>Sequencing the genomes of 1000 actinobacteria strains.</title>
        <authorList>
            <person name="Klenk H.-P."/>
        </authorList>
    </citation>
    <scope>NUCLEOTIDE SEQUENCE [LARGE SCALE GENOMIC DNA]</scope>
    <source>
        <strain evidence="3 4">DSM 43866</strain>
    </source>
</reference>
<protein>
    <recommendedName>
        <fullName evidence="2">MOSC domain-containing protein</fullName>
    </recommendedName>
</protein>
<dbReference type="Proteomes" id="UP000320239">
    <property type="component" value="Unassembled WGS sequence"/>
</dbReference>
<name>A0A561WI02_ACTTI</name>
<feature type="compositionally biased region" description="Low complexity" evidence="1">
    <location>
        <begin position="124"/>
        <end position="139"/>
    </location>
</feature>
<feature type="compositionally biased region" description="Gly residues" evidence="1">
    <location>
        <begin position="140"/>
        <end position="153"/>
    </location>
</feature>
<dbReference type="PANTHER" id="PTHR36930">
    <property type="entry name" value="METAL-SULFUR CLUSTER BIOSYNTHESIS PROTEINS YUAD-RELATED"/>
    <property type="match status" value="1"/>
</dbReference>
<evidence type="ECO:0000259" key="2">
    <source>
        <dbReference type="PROSITE" id="PS51340"/>
    </source>
</evidence>
<dbReference type="GO" id="GO:0030151">
    <property type="term" value="F:molybdenum ion binding"/>
    <property type="evidence" value="ECO:0007669"/>
    <property type="project" value="InterPro"/>
</dbReference>
<feature type="region of interest" description="Disordered" evidence="1">
    <location>
        <begin position="124"/>
        <end position="178"/>
    </location>
</feature>
<dbReference type="EMBL" id="VIWY01000002">
    <property type="protein sequence ID" value="TWG23507.1"/>
    <property type="molecule type" value="Genomic_DNA"/>
</dbReference>
<feature type="compositionally biased region" description="Low complexity" evidence="1">
    <location>
        <begin position="154"/>
        <end position="166"/>
    </location>
</feature>
<dbReference type="Gene3D" id="2.40.33.20">
    <property type="entry name" value="PK beta-barrel domain-like"/>
    <property type="match status" value="1"/>
</dbReference>
<dbReference type="InterPro" id="IPR011037">
    <property type="entry name" value="Pyrv_Knase-like_insert_dom_sf"/>
</dbReference>
<dbReference type="InterPro" id="IPR052716">
    <property type="entry name" value="MOSC_domain"/>
</dbReference>